<gene>
    <name evidence="1" type="ordered locus">ROD_40941</name>
</gene>
<proteinExistence type="predicted"/>
<dbReference type="Proteomes" id="UP000001889">
    <property type="component" value="Chromosome"/>
</dbReference>
<evidence type="ECO:0000313" key="2">
    <source>
        <dbReference type="Proteomes" id="UP000001889"/>
    </source>
</evidence>
<dbReference type="EMBL" id="FN543502">
    <property type="protein sequence ID" value="CBG90795.1"/>
    <property type="molecule type" value="Genomic_DNA"/>
</dbReference>
<organism evidence="1 2">
    <name type="scientific">Citrobacter rodentium (strain ICC168)</name>
    <name type="common">Citrobacter freundii biotype 4280</name>
    <dbReference type="NCBI Taxonomy" id="637910"/>
    <lineage>
        <taxon>Bacteria</taxon>
        <taxon>Pseudomonadati</taxon>
        <taxon>Pseudomonadota</taxon>
        <taxon>Gammaproteobacteria</taxon>
        <taxon>Enterobacterales</taxon>
        <taxon>Enterobacteriaceae</taxon>
        <taxon>Citrobacter</taxon>
    </lineage>
</organism>
<dbReference type="AlphaFoldDB" id="D2TI18"/>
<reference evidence="1 2" key="1">
    <citation type="journal article" date="2010" name="J. Bacteriol.">
        <title>The Citrobacter rodentium genome sequence reveals convergent evolution with human pathogenic Escherichia coli.</title>
        <authorList>
            <person name="Petty N.K."/>
            <person name="Bulgin R."/>
            <person name="Crepin V.F."/>
            <person name="Cerdeno-Tarraga A.M."/>
            <person name="Schroeder G.N."/>
            <person name="Quail M.A."/>
            <person name="Lennard N."/>
            <person name="Corton C."/>
            <person name="Barron A."/>
            <person name="Clark L."/>
            <person name="Toribio A.L."/>
            <person name="Parkhill J."/>
            <person name="Dougan G."/>
            <person name="Frankel G."/>
            <person name="Thomson N.R."/>
        </authorList>
    </citation>
    <scope>NUCLEOTIDE SEQUENCE [LARGE SCALE GENOMIC DNA]</scope>
    <source>
        <strain evidence="1 2">ICC168</strain>
    </source>
</reference>
<dbReference type="HOGENOM" id="CLU_1934322_0_0_6"/>
<sequence length="130" mass="14728">MGYLLAPRSQCRSCQISCTIVDGVAIEYSAATLRHKDQIDMHLKNTVPSVSNIDKTSITLYIINDGILSSLTQFMQENQWRVQLTPYGDKTAALIRHNYSGQHVLACRYCPETTQKPLSTNHITQHFSER</sequence>
<dbReference type="KEGG" id="cro:ROD_40941"/>
<keyword evidence="2" id="KW-1185">Reference proteome</keyword>
<evidence type="ECO:0000313" key="1">
    <source>
        <dbReference type="EMBL" id="CBG90795.1"/>
    </source>
</evidence>
<name>D2TI18_CITRI</name>
<protein>
    <submittedName>
        <fullName evidence="1">Uncharacterized protein</fullName>
    </submittedName>
</protein>
<accession>D2TI18</accession>